<dbReference type="RefSeq" id="WP_117348712.1">
    <property type="nucleotide sequence ID" value="NZ_CP031742.1"/>
</dbReference>
<feature type="region of interest" description="Disordered" evidence="1">
    <location>
        <begin position="77"/>
        <end position="143"/>
    </location>
</feature>
<gene>
    <name evidence="3" type="ORF">D0C37_04135</name>
</gene>
<dbReference type="GeneID" id="300113408"/>
<protein>
    <submittedName>
        <fullName evidence="3">Alpha/beta fold hydrolase</fullName>
    </submittedName>
</protein>
<organism evidence="3 4">
    <name type="scientific">Streptomyces koyangensis</name>
    <dbReference type="NCBI Taxonomy" id="188770"/>
    <lineage>
        <taxon>Bacteria</taxon>
        <taxon>Bacillati</taxon>
        <taxon>Actinomycetota</taxon>
        <taxon>Actinomycetes</taxon>
        <taxon>Kitasatosporales</taxon>
        <taxon>Streptomycetaceae</taxon>
        <taxon>Streptomyces</taxon>
        <taxon>Streptomyces aurantiacus group</taxon>
    </lineage>
</organism>
<sequence>MARLGAAGYAVDLPGHGLDGPLPGGNLLPGQPGLLTEKSPLASGTMDECAEAVLETLRLTRHHNRVFLVAHSAGGGPAALAARAGAGTRRRPRPPLRLRPRLPPPLPRLRRGARERHLPRPLPPSRRLRRTRRRTDNPLSPDPAYVEALRLTYHQDTPPDRFARWRAALGTDVPLAVPSTPVTLTAARWGSIPRTFLRCADVQALTPAVQDLMIAETDRAVLARPFTVRTLPGGHSPFAARPAELAAALLA</sequence>
<dbReference type="AlphaFoldDB" id="A0A385D6C6"/>
<feature type="compositionally biased region" description="Basic residues" evidence="1">
    <location>
        <begin position="108"/>
        <end position="119"/>
    </location>
</feature>
<feature type="domain" description="AB hydrolase-1" evidence="2">
    <location>
        <begin position="2"/>
        <end position="248"/>
    </location>
</feature>
<dbReference type="InterPro" id="IPR000073">
    <property type="entry name" value="AB_hydrolase_1"/>
</dbReference>
<proteinExistence type="predicted"/>
<evidence type="ECO:0000259" key="2">
    <source>
        <dbReference type="Pfam" id="PF12697"/>
    </source>
</evidence>
<evidence type="ECO:0000313" key="4">
    <source>
        <dbReference type="Proteomes" id="UP000259636"/>
    </source>
</evidence>
<dbReference type="InterPro" id="IPR029058">
    <property type="entry name" value="AB_hydrolase_fold"/>
</dbReference>
<feature type="compositionally biased region" description="Basic residues" evidence="1">
    <location>
        <begin position="88"/>
        <end position="100"/>
    </location>
</feature>
<keyword evidence="3" id="KW-0378">Hydrolase</keyword>
<feature type="compositionally biased region" description="Low complexity" evidence="1">
    <location>
        <begin position="78"/>
        <end position="87"/>
    </location>
</feature>
<dbReference type="Pfam" id="PF12697">
    <property type="entry name" value="Abhydrolase_6"/>
    <property type="match status" value="1"/>
</dbReference>
<evidence type="ECO:0000313" key="3">
    <source>
        <dbReference type="EMBL" id="AXQ53876.1"/>
    </source>
</evidence>
<evidence type="ECO:0000256" key="1">
    <source>
        <dbReference type="SAM" id="MobiDB-lite"/>
    </source>
</evidence>
<dbReference type="KEGG" id="sky:D0C37_04135"/>
<dbReference type="GO" id="GO:0016787">
    <property type="term" value="F:hydrolase activity"/>
    <property type="evidence" value="ECO:0007669"/>
    <property type="project" value="UniProtKB-KW"/>
</dbReference>
<dbReference type="Gene3D" id="3.40.50.1820">
    <property type="entry name" value="alpha/beta hydrolase"/>
    <property type="match status" value="1"/>
</dbReference>
<accession>A0A385D6C6</accession>
<dbReference type="EMBL" id="CP031742">
    <property type="protein sequence ID" value="AXQ53876.1"/>
    <property type="molecule type" value="Genomic_DNA"/>
</dbReference>
<dbReference type="Proteomes" id="UP000259636">
    <property type="component" value="Chromosome"/>
</dbReference>
<dbReference type="SUPFAM" id="SSF53474">
    <property type="entry name" value="alpha/beta-Hydrolases"/>
    <property type="match status" value="1"/>
</dbReference>
<reference evidence="3 4" key="1">
    <citation type="submission" date="2018-08" db="EMBL/GenBank/DDBJ databases">
        <authorList>
            <person name="Ferrada E.E."/>
            <person name="Latorre B.A."/>
        </authorList>
    </citation>
    <scope>NUCLEOTIDE SEQUENCE [LARGE SCALE GENOMIC DNA]</scope>
    <source>
        <strain evidence="3 4">VK-A60T</strain>
    </source>
</reference>
<name>A0A385D6C6_9ACTN</name>